<organism evidence="11 12">
    <name type="scientific">Caldimicrobium thiodismutans</name>
    <dbReference type="NCBI Taxonomy" id="1653476"/>
    <lineage>
        <taxon>Bacteria</taxon>
        <taxon>Pseudomonadati</taxon>
        <taxon>Thermodesulfobacteriota</taxon>
        <taxon>Thermodesulfobacteria</taxon>
        <taxon>Thermodesulfobacteriales</taxon>
        <taxon>Thermodesulfobacteriaceae</taxon>
        <taxon>Caldimicrobium</taxon>
    </lineage>
</organism>
<feature type="transmembrane region" description="Helical" evidence="9">
    <location>
        <begin position="89"/>
        <end position="105"/>
    </location>
</feature>
<comment type="pathway">
    <text evidence="9">Protein modification; lipoprotein biosynthesis (signal peptide cleavage).</text>
</comment>
<reference evidence="11 12" key="1">
    <citation type="journal article" date="2016" name="Int. J. Syst. Evol. Microbiol.">
        <title>Caldimicrobium thiodismutans sp. nov., a sulfur-disproportionating bacterium isolated from a hot spring, and emended description of the genus Caldimicrobium.</title>
        <authorList>
            <person name="Kojima H."/>
            <person name="Umezawa K."/>
            <person name="Fukui M."/>
        </authorList>
    </citation>
    <scope>NUCLEOTIDE SEQUENCE [LARGE SCALE GENOMIC DNA]</scope>
    <source>
        <strain evidence="11 12">TF1</strain>
    </source>
</reference>
<evidence type="ECO:0000256" key="6">
    <source>
        <dbReference type="ARBA" id="ARBA00022801"/>
    </source>
</evidence>
<comment type="catalytic activity">
    <reaction evidence="9">
        <text>Release of signal peptides from bacterial membrane prolipoproteins. Hydrolyzes -Xaa-Yaa-Zaa-|-(S,diacylglyceryl)Cys-, in which Xaa is hydrophobic (preferably Leu), and Yaa (Ala or Ser) and Zaa (Gly or Ala) have small, neutral side chains.</text>
        <dbReference type="EC" id="3.4.23.36"/>
    </reaction>
</comment>
<dbReference type="EC" id="3.4.23.36" evidence="9"/>
<gene>
    <name evidence="9" type="primary">lspA</name>
    <name evidence="11" type="ORF">THC_1602</name>
</gene>
<feature type="transmembrane region" description="Helical" evidence="9">
    <location>
        <begin position="125"/>
        <end position="149"/>
    </location>
</feature>
<evidence type="ECO:0000256" key="2">
    <source>
        <dbReference type="ARBA" id="ARBA00022475"/>
    </source>
</evidence>
<keyword evidence="2 9" id="KW-1003">Cell membrane</keyword>
<dbReference type="GO" id="GO:0006508">
    <property type="term" value="P:proteolysis"/>
    <property type="evidence" value="ECO:0007669"/>
    <property type="project" value="UniProtKB-KW"/>
</dbReference>
<dbReference type="PRINTS" id="PR00781">
    <property type="entry name" value="LIPOSIGPTASE"/>
</dbReference>
<dbReference type="KEGG" id="cthi:THC_1602"/>
<protein>
    <recommendedName>
        <fullName evidence="9">Lipoprotein signal peptidase</fullName>
        <ecNumber evidence="9">3.4.23.36</ecNumber>
    </recommendedName>
    <alternativeName>
        <fullName evidence="9">Prolipoprotein signal peptidase</fullName>
    </alternativeName>
    <alternativeName>
        <fullName evidence="9">Signal peptidase II</fullName>
        <shortName evidence="9">SPase II</shortName>
    </alternativeName>
</protein>
<dbReference type="UniPathway" id="UPA00665"/>
<comment type="function">
    <text evidence="9">This protein specifically catalyzes the removal of signal peptides from prolipoproteins.</text>
</comment>
<dbReference type="Proteomes" id="UP000068196">
    <property type="component" value="Chromosome"/>
</dbReference>
<feature type="transmembrane region" description="Helical" evidence="9">
    <location>
        <begin position="62"/>
        <end position="82"/>
    </location>
</feature>
<reference evidence="12" key="2">
    <citation type="journal article" date="2016" name="Int. J. Syst. Evol. Microbiol.">
        <title>Caldimicrobium thiodismutans sp. nov., a sulfur-disproportionating bacterium isolated from a hot spring.</title>
        <authorList>
            <person name="Kojima H."/>
            <person name="Umezawa K."/>
            <person name="Fukui M."/>
        </authorList>
    </citation>
    <scope>NUCLEOTIDE SEQUENCE [LARGE SCALE GENOMIC DNA]</scope>
    <source>
        <strain evidence="12">TF1</strain>
    </source>
</reference>
<keyword evidence="8 9" id="KW-0472">Membrane</keyword>
<evidence type="ECO:0000256" key="4">
    <source>
        <dbReference type="ARBA" id="ARBA00022692"/>
    </source>
</evidence>
<evidence type="ECO:0000313" key="12">
    <source>
        <dbReference type="Proteomes" id="UP000068196"/>
    </source>
</evidence>
<dbReference type="STRING" id="1653476.THC_1602"/>
<evidence type="ECO:0000256" key="5">
    <source>
        <dbReference type="ARBA" id="ARBA00022750"/>
    </source>
</evidence>
<feature type="active site" evidence="9">
    <location>
        <position position="133"/>
    </location>
</feature>
<evidence type="ECO:0000256" key="7">
    <source>
        <dbReference type="ARBA" id="ARBA00022989"/>
    </source>
</evidence>
<dbReference type="HAMAP" id="MF_00161">
    <property type="entry name" value="LspA"/>
    <property type="match status" value="1"/>
</dbReference>
<keyword evidence="3 9" id="KW-0645">Protease</keyword>
<keyword evidence="12" id="KW-1185">Reference proteome</keyword>
<dbReference type="PANTHER" id="PTHR33695">
    <property type="entry name" value="LIPOPROTEIN SIGNAL PEPTIDASE"/>
    <property type="match status" value="1"/>
</dbReference>
<dbReference type="AlphaFoldDB" id="A0A0U5AZ41"/>
<sequence>MLLSKMKSFYLSALVVFILDRVTKYLILKAGDFYYEVLPFLSLLKVWNKGIAFGFMGANPNLFSTLLLIAIPIILIFLLLFAQKADTNSKIAFGMIFGGGLGNWLDRMTFGAVLDFIDIHLGRFHWPAFNIADAGISFGLILLIVSYVFKDYRK</sequence>
<keyword evidence="11" id="KW-0449">Lipoprotein</keyword>
<dbReference type="NCBIfam" id="TIGR00077">
    <property type="entry name" value="lspA"/>
    <property type="match status" value="1"/>
</dbReference>
<dbReference type="GO" id="GO:0005886">
    <property type="term" value="C:plasma membrane"/>
    <property type="evidence" value="ECO:0007669"/>
    <property type="project" value="UniProtKB-SubCell"/>
</dbReference>
<evidence type="ECO:0000256" key="9">
    <source>
        <dbReference type="HAMAP-Rule" id="MF_00161"/>
    </source>
</evidence>
<evidence type="ECO:0000256" key="1">
    <source>
        <dbReference type="ARBA" id="ARBA00006139"/>
    </source>
</evidence>
<comment type="subcellular location">
    <subcellularLocation>
        <location evidence="9">Cell membrane</location>
        <topology evidence="9">Multi-pass membrane protein</topology>
    </subcellularLocation>
</comment>
<name>A0A0U5AZ41_9BACT</name>
<evidence type="ECO:0000313" key="11">
    <source>
        <dbReference type="EMBL" id="BAU23966.1"/>
    </source>
</evidence>
<dbReference type="EMBL" id="AP014945">
    <property type="protein sequence ID" value="BAU23966.1"/>
    <property type="molecule type" value="Genomic_DNA"/>
</dbReference>
<comment type="caution">
    <text evidence="9">Lacks conserved residue(s) required for the propagation of feature annotation.</text>
</comment>
<keyword evidence="7 9" id="KW-1133">Transmembrane helix</keyword>
<keyword evidence="5 9" id="KW-0064">Aspartyl protease</keyword>
<dbReference type="RefSeq" id="WP_068515854.1">
    <property type="nucleotide sequence ID" value="NZ_AP014945.1"/>
</dbReference>
<evidence type="ECO:0000256" key="3">
    <source>
        <dbReference type="ARBA" id="ARBA00022670"/>
    </source>
</evidence>
<evidence type="ECO:0000256" key="8">
    <source>
        <dbReference type="ARBA" id="ARBA00023136"/>
    </source>
</evidence>
<proteinExistence type="inferred from homology"/>
<dbReference type="PANTHER" id="PTHR33695:SF1">
    <property type="entry name" value="LIPOPROTEIN SIGNAL PEPTIDASE"/>
    <property type="match status" value="1"/>
</dbReference>
<keyword evidence="6 9" id="KW-0378">Hydrolase</keyword>
<dbReference type="OrthoDB" id="9810259at2"/>
<evidence type="ECO:0000256" key="10">
    <source>
        <dbReference type="RuleBase" id="RU004181"/>
    </source>
</evidence>
<comment type="similarity">
    <text evidence="1 9 10">Belongs to the peptidase A8 family.</text>
</comment>
<dbReference type="GO" id="GO:0004190">
    <property type="term" value="F:aspartic-type endopeptidase activity"/>
    <property type="evidence" value="ECO:0007669"/>
    <property type="project" value="UniProtKB-UniRule"/>
</dbReference>
<accession>A0A0U5AZ41</accession>
<dbReference type="InterPro" id="IPR001872">
    <property type="entry name" value="Peptidase_A8"/>
</dbReference>
<keyword evidence="4 9" id="KW-0812">Transmembrane</keyword>
<dbReference type="Pfam" id="PF01252">
    <property type="entry name" value="Peptidase_A8"/>
    <property type="match status" value="1"/>
</dbReference>
<feature type="active site" evidence="9">
    <location>
        <position position="115"/>
    </location>
</feature>